<dbReference type="Gene3D" id="2.60.40.10">
    <property type="entry name" value="Immunoglobulins"/>
    <property type="match status" value="4"/>
</dbReference>
<proteinExistence type="predicted"/>
<dbReference type="InterPro" id="IPR013098">
    <property type="entry name" value="Ig_I-set"/>
</dbReference>
<keyword evidence="1" id="KW-0677">Repeat</keyword>
<dbReference type="GO" id="GO:0050808">
    <property type="term" value="P:synapse organization"/>
    <property type="evidence" value="ECO:0007669"/>
    <property type="project" value="TreeGrafter"/>
</dbReference>
<evidence type="ECO:0000313" key="7">
    <source>
        <dbReference type="Proteomes" id="UP000655588"/>
    </source>
</evidence>
<dbReference type="Pfam" id="PF13927">
    <property type="entry name" value="Ig_3"/>
    <property type="match status" value="1"/>
</dbReference>
<dbReference type="Proteomes" id="UP000655588">
    <property type="component" value="Unassembled WGS sequence"/>
</dbReference>
<dbReference type="PANTHER" id="PTHR45080:SF4">
    <property type="entry name" value="GH03113P"/>
    <property type="match status" value="1"/>
</dbReference>
<evidence type="ECO:0000256" key="3">
    <source>
        <dbReference type="SAM" id="Phobius"/>
    </source>
</evidence>
<keyword evidence="3" id="KW-0472">Membrane</keyword>
<dbReference type="PANTHER" id="PTHR45080">
    <property type="entry name" value="CONTACTIN 5"/>
    <property type="match status" value="1"/>
</dbReference>
<evidence type="ECO:0000313" key="6">
    <source>
        <dbReference type="EMBL" id="KAF3429876.1"/>
    </source>
</evidence>
<name>A0A833SDL4_9HYME</name>
<dbReference type="EMBL" id="WNWW01000139">
    <property type="protein sequence ID" value="KAF3429876.1"/>
    <property type="molecule type" value="Genomic_DNA"/>
</dbReference>
<evidence type="ECO:0000256" key="2">
    <source>
        <dbReference type="ARBA" id="ARBA00023319"/>
    </source>
</evidence>
<protein>
    <submittedName>
        <fullName evidence="6">Uncharacterized protein</fullName>
    </submittedName>
</protein>
<dbReference type="InterPro" id="IPR013783">
    <property type="entry name" value="Ig-like_fold"/>
</dbReference>
<dbReference type="PROSITE" id="PS50835">
    <property type="entry name" value="IG_LIKE"/>
    <property type="match status" value="3"/>
</dbReference>
<organism evidence="6 7">
    <name type="scientific">Frieseomelitta varia</name>
    <dbReference type="NCBI Taxonomy" id="561572"/>
    <lineage>
        <taxon>Eukaryota</taxon>
        <taxon>Metazoa</taxon>
        <taxon>Ecdysozoa</taxon>
        <taxon>Arthropoda</taxon>
        <taxon>Hexapoda</taxon>
        <taxon>Insecta</taxon>
        <taxon>Pterygota</taxon>
        <taxon>Neoptera</taxon>
        <taxon>Endopterygota</taxon>
        <taxon>Hymenoptera</taxon>
        <taxon>Apocrita</taxon>
        <taxon>Aculeata</taxon>
        <taxon>Apoidea</taxon>
        <taxon>Anthophila</taxon>
        <taxon>Apidae</taxon>
        <taxon>Frieseomelitta</taxon>
    </lineage>
</organism>
<evidence type="ECO:0000256" key="1">
    <source>
        <dbReference type="ARBA" id="ARBA00022737"/>
    </source>
</evidence>
<feature type="domain" description="Fibronectin type-III" evidence="5">
    <location>
        <begin position="455"/>
        <end position="558"/>
    </location>
</feature>
<keyword evidence="7" id="KW-1185">Reference proteome</keyword>
<dbReference type="GO" id="GO:0043025">
    <property type="term" value="C:neuronal cell body"/>
    <property type="evidence" value="ECO:0007669"/>
    <property type="project" value="TreeGrafter"/>
</dbReference>
<dbReference type="GO" id="GO:0008046">
    <property type="term" value="F:axon guidance receptor activity"/>
    <property type="evidence" value="ECO:0007669"/>
    <property type="project" value="TreeGrafter"/>
</dbReference>
<dbReference type="PROSITE" id="PS50853">
    <property type="entry name" value="FN3"/>
    <property type="match status" value="1"/>
</dbReference>
<feature type="domain" description="Ig-like" evidence="4">
    <location>
        <begin position="171"/>
        <end position="240"/>
    </location>
</feature>
<dbReference type="InterPro" id="IPR003598">
    <property type="entry name" value="Ig_sub2"/>
</dbReference>
<dbReference type="CDD" id="cd00063">
    <property type="entry name" value="FN3"/>
    <property type="match status" value="1"/>
</dbReference>
<reference evidence="6" key="1">
    <citation type="submission" date="2019-11" db="EMBL/GenBank/DDBJ databases">
        <title>The nuclear and mitochondrial genomes of Frieseomelitta varia - a highly eusocial stingless bee (Meliponini) with a permanently sterile worker caste.</title>
        <authorList>
            <person name="Freitas F.C.P."/>
            <person name="Lourenco A.P."/>
            <person name="Nunes F.M.F."/>
            <person name="Paschoal A.R."/>
            <person name="Abreu F.C.P."/>
            <person name="Barbin F.O."/>
            <person name="Bataglia L."/>
            <person name="Cardoso-Junior C.A.M."/>
            <person name="Cervoni M.S."/>
            <person name="Silva S.R."/>
            <person name="Dalarmi F."/>
            <person name="Del Lama M.A."/>
            <person name="Depintor T.S."/>
            <person name="Ferreira K.M."/>
            <person name="Goria P.S."/>
            <person name="Jaskot M.C."/>
            <person name="Lago D.C."/>
            <person name="Luna-Lucena D."/>
            <person name="Moda L.M."/>
            <person name="Nascimento L."/>
            <person name="Pedrino M."/>
            <person name="Rabico F.O."/>
            <person name="Sanches F.C."/>
            <person name="Santos D.E."/>
            <person name="Santos C.G."/>
            <person name="Vieira J."/>
            <person name="Lopes T.F."/>
            <person name="Barchuk A.R."/>
            <person name="Hartfelder K."/>
            <person name="Simoes Z.L.P."/>
            <person name="Bitondi M.M.G."/>
            <person name="Pinheiro D.G."/>
        </authorList>
    </citation>
    <scope>NUCLEOTIDE SEQUENCE</scope>
    <source>
        <strain evidence="6">USP_RPSP 00005682</strain>
        <tissue evidence="6">Whole individual</tissue>
    </source>
</reference>
<keyword evidence="3" id="KW-0812">Transmembrane</keyword>
<dbReference type="SUPFAM" id="SSF49265">
    <property type="entry name" value="Fibronectin type III"/>
    <property type="match status" value="1"/>
</dbReference>
<dbReference type="InterPro" id="IPR003599">
    <property type="entry name" value="Ig_sub"/>
</dbReference>
<dbReference type="InterPro" id="IPR007110">
    <property type="entry name" value="Ig-like_dom"/>
</dbReference>
<comment type="caution">
    <text evidence="6">The sequence shown here is derived from an EMBL/GenBank/DDBJ whole genome shotgun (WGS) entry which is preliminary data.</text>
</comment>
<dbReference type="SUPFAM" id="SSF48726">
    <property type="entry name" value="Immunoglobulin"/>
    <property type="match status" value="3"/>
</dbReference>
<keyword evidence="2" id="KW-0393">Immunoglobulin domain</keyword>
<dbReference type="InterPro" id="IPR036116">
    <property type="entry name" value="FN3_sf"/>
</dbReference>
<gene>
    <name evidence="6" type="ORF">E2986_10026</name>
</gene>
<feature type="domain" description="Ig-like" evidence="4">
    <location>
        <begin position="264"/>
        <end position="345"/>
    </location>
</feature>
<feature type="transmembrane region" description="Helical" evidence="3">
    <location>
        <begin position="604"/>
        <end position="622"/>
    </location>
</feature>
<sequence length="624" mass="71486">MNDSTFLHYYFRRVFSFQQGQHDLATGTILSRANTTMSGRDTNWKEIKQKKMTIHVCVMPFISRALVVFFDEKFSYRKIIKRKTDAPLFGKLRYTFDNHSSKLVGRFLFRYFVECQSQATKIHEILTFRYLTLTFRVRIVKYDCVKFIVAGSRATANNGFKSYPTTVKTFENDTVLLPCYVEDLDNVQTRVRWWRDGILLADSGEPRHEPPERVRMYSNRSLEVSHVRRNDTGEYVCQASRPAPWGHATQVHEIESELLLADPPSVHPIPESGKLEVNLGEEVDMACVAKGVPVPIISWRNKDGEIPFLYDRSRLRFHAESPADAGRYTCVANNDVGEPATATIDLYVRYKPRIEMMKTWLHAPAGIRVQLHCGVTAWPEATVSVLTYKSDLQVEWYFNNRSVKYSSRIVKHNAGSDHSLVIRNVRTTDYGFYLCRASNSLGITEAAVELSGIANPAVFKKTSHSLSKTSYNFVWEVHSYNPIVQYEFRFRKYVNGVPGQWHKLYIPSGSDGNSFIHTYSFKLTGLEEATHYEALVLSKNRYGWSKPSEIIRFATEGAPDKDNYITNAIQEDKIEPAVQLASMSQHSPLDTSDSSESSFAQVKVITIITMIFILYIFNVNFCKL</sequence>
<dbReference type="GO" id="GO:0030424">
    <property type="term" value="C:axon"/>
    <property type="evidence" value="ECO:0007669"/>
    <property type="project" value="TreeGrafter"/>
</dbReference>
<dbReference type="AlphaFoldDB" id="A0A833SDL4"/>
<dbReference type="CDD" id="cd00096">
    <property type="entry name" value="Ig"/>
    <property type="match status" value="1"/>
</dbReference>
<dbReference type="SMART" id="SM00409">
    <property type="entry name" value="IG"/>
    <property type="match status" value="3"/>
</dbReference>
<dbReference type="Pfam" id="PF07679">
    <property type="entry name" value="I-set"/>
    <property type="match status" value="2"/>
</dbReference>
<dbReference type="GO" id="GO:0005886">
    <property type="term" value="C:plasma membrane"/>
    <property type="evidence" value="ECO:0007669"/>
    <property type="project" value="TreeGrafter"/>
</dbReference>
<dbReference type="SMART" id="SM00408">
    <property type="entry name" value="IGc2"/>
    <property type="match status" value="3"/>
</dbReference>
<evidence type="ECO:0000259" key="5">
    <source>
        <dbReference type="PROSITE" id="PS50853"/>
    </source>
</evidence>
<accession>A0A833SDL4</accession>
<keyword evidence="3" id="KW-1133">Transmembrane helix</keyword>
<dbReference type="InterPro" id="IPR003961">
    <property type="entry name" value="FN3_dom"/>
</dbReference>
<dbReference type="InterPro" id="IPR036179">
    <property type="entry name" value="Ig-like_dom_sf"/>
</dbReference>
<feature type="domain" description="Ig-like" evidence="4">
    <location>
        <begin position="352"/>
        <end position="451"/>
    </location>
</feature>
<evidence type="ECO:0000259" key="4">
    <source>
        <dbReference type="PROSITE" id="PS50835"/>
    </source>
</evidence>
<dbReference type="GO" id="GO:0007156">
    <property type="term" value="P:homophilic cell adhesion via plasma membrane adhesion molecules"/>
    <property type="evidence" value="ECO:0007669"/>
    <property type="project" value="TreeGrafter"/>
</dbReference>
<dbReference type="InterPro" id="IPR050958">
    <property type="entry name" value="Cell_Adh-Cytoskel_Orgn"/>
</dbReference>